<dbReference type="Proteomes" id="UP001552299">
    <property type="component" value="Unassembled WGS sequence"/>
</dbReference>
<comment type="caution">
    <text evidence="1">The sequence shown here is derived from an EMBL/GenBank/DDBJ whole genome shotgun (WGS) entry which is preliminary data.</text>
</comment>
<reference evidence="1 2" key="1">
    <citation type="journal article" date="2024" name="Plant Biotechnol. J.">
        <title>Dendrobium thyrsiflorum genome and its molecular insights into genes involved in important horticultural traits.</title>
        <authorList>
            <person name="Chen B."/>
            <person name="Wang J.Y."/>
            <person name="Zheng P.J."/>
            <person name="Li K.L."/>
            <person name="Liang Y.M."/>
            <person name="Chen X.F."/>
            <person name="Zhang C."/>
            <person name="Zhao X."/>
            <person name="He X."/>
            <person name="Zhang G.Q."/>
            <person name="Liu Z.J."/>
            <person name="Xu Q."/>
        </authorList>
    </citation>
    <scope>NUCLEOTIDE SEQUENCE [LARGE SCALE GENOMIC DNA]</scope>
    <source>
        <strain evidence="1">GZMU011</strain>
    </source>
</reference>
<organism evidence="1 2">
    <name type="scientific">Dendrobium thyrsiflorum</name>
    <name type="common">Pinecone-like raceme dendrobium</name>
    <name type="synonym">Orchid</name>
    <dbReference type="NCBI Taxonomy" id="117978"/>
    <lineage>
        <taxon>Eukaryota</taxon>
        <taxon>Viridiplantae</taxon>
        <taxon>Streptophyta</taxon>
        <taxon>Embryophyta</taxon>
        <taxon>Tracheophyta</taxon>
        <taxon>Spermatophyta</taxon>
        <taxon>Magnoliopsida</taxon>
        <taxon>Liliopsida</taxon>
        <taxon>Asparagales</taxon>
        <taxon>Orchidaceae</taxon>
        <taxon>Epidendroideae</taxon>
        <taxon>Malaxideae</taxon>
        <taxon>Dendrobiinae</taxon>
        <taxon>Dendrobium</taxon>
    </lineage>
</organism>
<sequence length="144" mass="16353">MGGNGDSRRGDKGMKPLETFEEVQSGTKLAWVPKIPKPRPFHKNDVHHELLSESFNHPINLDAHDQLKGAAKRLEVDQVATVLGEIRILLRIYANKIKYCKFWSGGKDNVWKDLFPCVYKNEEELAGLLELLTKLTDKSIKDAL</sequence>
<evidence type="ECO:0000313" key="1">
    <source>
        <dbReference type="EMBL" id="KAL0927595.1"/>
    </source>
</evidence>
<gene>
    <name evidence="1" type="ORF">M5K25_001781</name>
</gene>
<name>A0ABD0VR95_DENTH</name>
<dbReference type="AlphaFoldDB" id="A0ABD0VR95"/>
<dbReference type="EMBL" id="JANQDX010000002">
    <property type="protein sequence ID" value="KAL0927595.1"/>
    <property type="molecule type" value="Genomic_DNA"/>
</dbReference>
<keyword evidence="2" id="KW-1185">Reference proteome</keyword>
<accession>A0ABD0VR95</accession>
<protein>
    <submittedName>
        <fullName evidence="1">Uncharacterized protein</fullName>
    </submittedName>
</protein>
<proteinExistence type="predicted"/>
<evidence type="ECO:0000313" key="2">
    <source>
        <dbReference type="Proteomes" id="UP001552299"/>
    </source>
</evidence>